<dbReference type="SUPFAM" id="SSF54427">
    <property type="entry name" value="NTF2-like"/>
    <property type="match status" value="1"/>
</dbReference>
<dbReference type="InterPro" id="IPR027843">
    <property type="entry name" value="DUF4440"/>
</dbReference>
<keyword evidence="4" id="KW-1185">Reference proteome</keyword>
<name>A0ABS7Y538_9FLAO</name>
<gene>
    <name evidence="3" type="ORF">LBV24_10955</name>
</gene>
<evidence type="ECO:0000313" key="3">
    <source>
        <dbReference type="EMBL" id="MCA0153737.1"/>
    </source>
</evidence>
<feature type="signal peptide" evidence="1">
    <location>
        <begin position="1"/>
        <end position="19"/>
    </location>
</feature>
<evidence type="ECO:0000259" key="2">
    <source>
        <dbReference type="Pfam" id="PF14534"/>
    </source>
</evidence>
<dbReference type="Pfam" id="PF14534">
    <property type="entry name" value="DUF4440"/>
    <property type="match status" value="1"/>
</dbReference>
<evidence type="ECO:0000313" key="4">
    <source>
        <dbReference type="Proteomes" id="UP001198402"/>
    </source>
</evidence>
<dbReference type="Gene3D" id="3.10.450.50">
    <property type="match status" value="1"/>
</dbReference>
<accession>A0ABS7Y538</accession>
<feature type="domain" description="DUF4440" evidence="2">
    <location>
        <begin position="30"/>
        <end position="141"/>
    </location>
</feature>
<organism evidence="3 4">
    <name type="scientific">Winogradskyella vincentii</name>
    <dbReference type="NCBI Taxonomy" id="2877122"/>
    <lineage>
        <taxon>Bacteria</taxon>
        <taxon>Pseudomonadati</taxon>
        <taxon>Bacteroidota</taxon>
        <taxon>Flavobacteriia</taxon>
        <taxon>Flavobacteriales</taxon>
        <taxon>Flavobacteriaceae</taxon>
        <taxon>Winogradskyella</taxon>
    </lineage>
</organism>
<dbReference type="InterPro" id="IPR032710">
    <property type="entry name" value="NTF2-like_dom_sf"/>
</dbReference>
<dbReference type="EMBL" id="JAIUJS010000005">
    <property type="protein sequence ID" value="MCA0153737.1"/>
    <property type="molecule type" value="Genomic_DNA"/>
</dbReference>
<dbReference type="Proteomes" id="UP001198402">
    <property type="component" value="Unassembled WGS sequence"/>
</dbReference>
<evidence type="ECO:0000256" key="1">
    <source>
        <dbReference type="SAM" id="SignalP"/>
    </source>
</evidence>
<keyword evidence="1" id="KW-0732">Signal</keyword>
<proteinExistence type="predicted"/>
<comment type="caution">
    <text evidence="3">The sequence shown here is derived from an EMBL/GenBank/DDBJ whole genome shotgun (WGS) entry which is preliminary data.</text>
</comment>
<protein>
    <submittedName>
        <fullName evidence="3">Nuclear transport factor 2 family protein</fullName>
    </submittedName>
</protein>
<dbReference type="RefSeq" id="WP_224478697.1">
    <property type="nucleotide sequence ID" value="NZ_JAIUJS010000005.1"/>
</dbReference>
<feature type="chain" id="PRO_5045248931" evidence="1">
    <location>
        <begin position="20"/>
        <end position="173"/>
    </location>
</feature>
<sequence>MKNISLIILLLSFSAVVNSQSKDNLIAINQTWDKFYKAFENLDHSLMAEIHSKDLVRISGGRNILNYETYINNYKARFQQNKESGITYNISLRFFERINTNETASERGVYQLTVNKGQSSEQNYYGQFHVIFKKINDKWLITMDYDSSEGNTINKDNYLKASAIDDFNNFVKQ</sequence>
<reference evidence="4" key="1">
    <citation type="submission" date="2023-07" db="EMBL/GenBank/DDBJ databases">
        <authorList>
            <person name="Yue Y."/>
        </authorList>
    </citation>
    <scope>NUCLEOTIDE SEQUENCE [LARGE SCALE GENOMIC DNA]</scope>
    <source>
        <strain evidence="4">2Y89</strain>
    </source>
</reference>